<comment type="caution">
    <text evidence="1">The sequence shown here is derived from an EMBL/GenBank/DDBJ whole genome shotgun (WGS) entry which is preliminary data.</text>
</comment>
<name>A0A9D4S541_DREPO</name>
<reference evidence="1" key="2">
    <citation type="submission" date="2020-11" db="EMBL/GenBank/DDBJ databases">
        <authorList>
            <person name="McCartney M.A."/>
            <person name="Auch B."/>
            <person name="Kono T."/>
            <person name="Mallez S."/>
            <person name="Becker A."/>
            <person name="Gohl D.M."/>
            <person name="Silverstein K.A.T."/>
            <person name="Koren S."/>
            <person name="Bechman K.B."/>
            <person name="Herman A."/>
            <person name="Abrahante J.E."/>
            <person name="Garbe J."/>
        </authorList>
    </citation>
    <scope>NUCLEOTIDE SEQUENCE</scope>
    <source>
        <strain evidence="1">Duluth1</strain>
        <tissue evidence="1">Whole animal</tissue>
    </source>
</reference>
<evidence type="ECO:0000313" key="2">
    <source>
        <dbReference type="Proteomes" id="UP000828390"/>
    </source>
</evidence>
<proteinExistence type="predicted"/>
<dbReference type="Proteomes" id="UP000828390">
    <property type="component" value="Unassembled WGS sequence"/>
</dbReference>
<organism evidence="1 2">
    <name type="scientific">Dreissena polymorpha</name>
    <name type="common">Zebra mussel</name>
    <name type="synonym">Mytilus polymorpha</name>
    <dbReference type="NCBI Taxonomy" id="45954"/>
    <lineage>
        <taxon>Eukaryota</taxon>
        <taxon>Metazoa</taxon>
        <taxon>Spiralia</taxon>
        <taxon>Lophotrochozoa</taxon>
        <taxon>Mollusca</taxon>
        <taxon>Bivalvia</taxon>
        <taxon>Autobranchia</taxon>
        <taxon>Heteroconchia</taxon>
        <taxon>Euheterodonta</taxon>
        <taxon>Imparidentia</taxon>
        <taxon>Neoheterodontei</taxon>
        <taxon>Myida</taxon>
        <taxon>Dreissenoidea</taxon>
        <taxon>Dreissenidae</taxon>
        <taxon>Dreissena</taxon>
    </lineage>
</organism>
<gene>
    <name evidence="1" type="ORF">DPMN_015000</name>
</gene>
<keyword evidence="2" id="KW-1185">Reference proteome</keyword>
<dbReference type="EMBL" id="JAIWYP010000001">
    <property type="protein sequence ID" value="KAH3890910.1"/>
    <property type="molecule type" value="Genomic_DNA"/>
</dbReference>
<accession>A0A9D4S541</accession>
<protein>
    <submittedName>
        <fullName evidence="1">Uncharacterized protein</fullName>
    </submittedName>
</protein>
<evidence type="ECO:0000313" key="1">
    <source>
        <dbReference type="EMBL" id="KAH3890910.1"/>
    </source>
</evidence>
<sequence>MTNPWLLTIQALCEQPQLTIHCCWLYKRCMSSHNYQYMAAEHTSAVAAATITNPWLLAFHALYEQPQLPSHGSWPY</sequence>
<dbReference type="AlphaFoldDB" id="A0A9D4S541"/>
<reference evidence="1" key="1">
    <citation type="journal article" date="2019" name="bioRxiv">
        <title>The Genome of the Zebra Mussel, Dreissena polymorpha: A Resource for Invasive Species Research.</title>
        <authorList>
            <person name="McCartney M.A."/>
            <person name="Auch B."/>
            <person name="Kono T."/>
            <person name="Mallez S."/>
            <person name="Zhang Y."/>
            <person name="Obille A."/>
            <person name="Becker A."/>
            <person name="Abrahante J.E."/>
            <person name="Garbe J."/>
            <person name="Badalamenti J.P."/>
            <person name="Herman A."/>
            <person name="Mangelson H."/>
            <person name="Liachko I."/>
            <person name="Sullivan S."/>
            <person name="Sone E.D."/>
            <person name="Koren S."/>
            <person name="Silverstein K.A.T."/>
            <person name="Beckman K.B."/>
            <person name="Gohl D.M."/>
        </authorList>
    </citation>
    <scope>NUCLEOTIDE SEQUENCE</scope>
    <source>
        <strain evidence="1">Duluth1</strain>
        <tissue evidence="1">Whole animal</tissue>
    </source>
</reference>